<feature type="compositionally biased region" description="Low complexity" evidence="1">
    <location>
        <begin position="150"/>
        <end position="174"/>
    </location>
</feature>
<dbReference type="Pfam" id="PF12028">
    <property type="entry name" value="DUF3515"/>
    <property type="match status" value="1"/>
</dbReference>
<evidence type="ECO:0000313" key="3">
    <source>
        <dbReference type="EMBL" id="MEW1974597.1"/>
    </source>
</evidence>
<dbReference type="InterPro" id="IPR021903">
    <property type="entry name" value="DUF3515"/>
</dbReference>
<reference evidence="3 4" key="1">
    <citation type="submission" date="2024-06" db="EMBL/GenBank/DDBJ databases">
        <title>The Natural Products Discovery Center: Release of the First 8490 Sequenced Strains for Exploring Actinobacteria Biosynthetic Diversity.</title>
        <authorList>
            <person name="Kalkreuter E."/>
            <person name="Kautsar S.A."/>
            <person name="Yang D."/>
            <person name="Bader C.D."/>
            <person name="Teijaro C.N."/>
            <person name="Fluegel L."/>
            <person name="Davis C.M."/>
            <person name="Simpson J.R."/>
            <person name="Lauterbach L."/>
            <person name="Steele A.D."/>
            <person name="Gui C."/>
            <person name="Meng S."/>
            <person name="Li G."/>
            <person name="Viehrig K."/>
            <person name="Ye F."/>
            <person name="Su P."/>
            <person name="Kiefer A.F."/>
            <person name="Nichols A."/>
            <person name="Cepeda A.J."/>
            <person name="Yan W."/>
            <person name="Fan B."/>
            <person name="Jiang Y."/>
            <person name="Adhikari A."/>
            <person name="Zheng C.-J."/>
            <person name="Schuster L."/>
            <person name="Cowan T.M."/>
            <person name="Smanski M.J."/>
            <person name="Chevrette M.G."/>
            <person name="De Carvalho L.P.S."/>
            <person name="Shen B."/>
        </authorList>
    </citation>
    <scope>NUCLEOTIDE SEQUENCE [LARGE SCALE GENOMIC DNA]</scope>
    <source>
        <strain evidence="3 4">NPDC077434</strain>
    </source>
</reference>
<dbReference type="RefSeq" id="WP_234000884.1">
    <property type="nucleotide sequence ID" value="NZ_JAJVKR010000006.1"/>
</dbReference>
<dbReference type="Proteomes" id="UP001553715">
    <property type="component" value="Unassembled WGS sequence"/>
</dbReference>
<feature type="chain" id="PRO_5047104865" evidence="2">
    <location>
        <begin position="23"/>
        <end position="174"/>
    </location>
</feature>
<feature type="signal peptide" evidence="2">
    <location>
        <begin position="1"/>
        <end position="22"/>
    </location>
</feature>
<keyword evidence="2" id="KW-0732">Signal</keyword>
<dbReference type="EMBL" id="JBFBMH010000005">
    <property type="protein sequence ID" value="MEW1974597.1"/>
    <property type="molecule type" value="Genomic_DNA"/>
</dbReference>
<accession>A0ABV3LFC4</accession>
<comment type="caution">
    <text evidence="3">The sequence shown here is derived from an EMBL/GenBank/DDBJ whole genome shotgun (WGS) entry which is preliminary data.</text>
</comment>
<evidence type="ECO:0000256" key="1">
    <source>
        <dbReference type="SAM" id="MobiDB-lite"/>
    </source>
</evidence>
<evidence type="ECO:0000313" key="4">
    <source>
        <dbReference type="Proteomes" id="UP001553715"/>
    </source>
</evidence>
<dbReference type="PROSITE" id="PS51257">
    <property type="entry name" value="PROKAR_LIPOPROTEIN"/>
    <property type="match status" value="1"/>
</dbReference>
<proteinExistence type="predicted"/>
<organism evidence="3 4">
    <name type="scientific">Microbacterium profundi</name>
    <dbReference type="NCBI Taxonomy" id="450380"/>
    <lineage>
        <taxon>Bacteria</taxon>
        <taxon>Bacillati</taxon>
        <taxon>Actinomycetota</taxon>
        <taxon>Actinomycetes</taxon>
        <taxon>Micrococcales</taxon>
        <taxon>Microbacteriaceae</taxon>
        <taxon>Microbacterium</taxon>
    </lineage>
</organism>
<sequence length="174" mass="17732">MITLTRMSRGFFALACVIGASAALAGCAPTVALSAAENANAPECAEVTVRLPDAIEELSLRTTDAQATAAWGDPTAVVFTCGLTPPGPTTLQCVTINAVDWIVDDTDLPNLRLTTYGRTPAAEAYVDTSRLSADAALGALASAVQKLPKTGACTAPDTDTDTDTSTPGGTEDTP</sequence>
<protein>
    <submittedName>
        <fullName evidence="3">DUF3515 family protein</fullName>
    </submittedName>
</protein>
<gene>
    <name evidence="3" type="ORF">AB0301_05870</name>
</gene>
<keyword evidence="4" id="KW-1185">Reference proteome</keyword>
<name>A0ABV3LFC4_9MICO</name>
<feature type="region of interest" description="Disordered" evidence="1">
    <location>
        <begin position="148"/>
        <end position="174"/>
    </location>
</feature>
<evidence type="ECO:0000256" key="2">
    <source>
        <dbReference type="SAM" id="SignalP"/>
    </source>
</evidence>